<evidence type="ECO:0000256" key="8">
    <source>
        <dbReference type="RuleBase" id="RU003870"/>
    </source>
</evidence>
<dbReference type="InterPro" id="IPR002358">
    <property type="entry name" value="Ribosomal_uL6_CS"/>
</dbReference>
<accession>A0A2W7MEM4</accession>
<evidence type="ECO:0000256" key="7">
    <source>
        <dbReference type="RuleBase" id="RU003869"/>
    </source>
</evidence>
<protein>
    <recommendedName>
        <fullName evidence="6">Large ribosomal subunit protein uL6</fullName>
    </recommendedName>
</protein>
<dbReference type="Pfam" id="PF00347">
    <property type="entry name" value="Ribosomal_L6"/>
    <property type="match status" value="2"/>
</dbReference>
<dbReference type="GO" id="GO:0019843">
    <property type="term" value="F:rRNA binding"/>
    <property type="evidence" value="ECO:0007669"/>
    <property type="project" value="UniProtKB-UniRule"/>
</dbReference>
<dbReference type="InterPro" id="IPR036789">
    <property type="entry name" value="Ribosomal_uL6-like_a/b-dom_sf"/>
</dbReference>
<reference evidence="10 11" key="1">
    <citation type="submission" date="2018-06" db="EMBL/GenBank/DDBJ databases">
        <title>Genomic Encyclopedia of Type Strains, Phase IV (KMG-IV): sequencing the most valuable type-strain genomes for metagenomic binning, comparative biology and taxonomic classification.</title>
        <authorList>
            <person name="Goeker M."/>
        </authorList>
    </citation>
    <scope>NUCLEOTIDE SEQUENCE [LARGE SCALE GENOMIC DNA]</scope>
    <source>
        <strain evidence="10 11">DSM 5</strain>
    </source>
</reference>
<dbReference type="HAMAP" id="MF_01365_B">
    <property type="entry name" value="Ribosomal_uL6_B"/>
    <property type="match status" value="1"/>
</dbReference>
<keyword evidence="4 6" id="KW-0689">Ribosomal protein</keyword>
<dbReference type="PROSITE" id="PS00525">
    <property type="entry name" value="RIBOSOMAL_L6_1"/>
    <property type="match status" value="1"/>
</dbReference>
<comment type="similarity">
    <text evidence="1 6 7">Belongs to the universal ribosomal protein uL6 family.</text>
</comment>
<dbReference type="RefSeq" id="WP_111440066.1">
    <property type="nucleotide sequence ID" value="NZ_QKZI01000006.1"/>
</dbReference>
<keyword evidence="2 6" id="KW-0699">rRNA-binding</keyword>
<evidence type="ECO:0000256" key="2">
    <source>
        <dbReference type="ARBA" id="ARBA00022730"/>
    </source>
</evidence>
<dbReference type="NCBIfam" id="TIGR03654">
    <property type="entry name" value="L6_bact"/>
    <property type="match status" value="1"/>
</dbReference>
<keyword evidence="3 6" id="KW-0694">RNA-binding</keyword>
<dbReference type="InterPro" id="IPR020040">
    <property type="entry name" value="Ribosomal_uL6_a/b-dom"/>
</dbReference>
<gene>
    <name evidence="6" type="primary">rplF</name>
    <name evidence="10" type="ORF">C7437_10624</name>
</gene>
<evidence type="ECO:0000259" key="9">
    <source>
        <dbReference type="Pfam" id="PF00347"/>
    </source>
</evidence>
<evidence type="ECO:0000313" key="10">
    <source>
        <dbReference type="EMBL" id="PZX03602.1"/>
    </source>
</evidence>
<feature type="domain" description="Large ribosomal subunit protein uL6 alpha-beta" evidence="9">
    <location>
        <begin position="91"/>
        <end position="165"/>
    </location>
</feature>
<dbReference type="SUPFAM" id="SSF56053">
    <property type="entry name" value="Ribosomal protein L6"/>
    <property type="match status" value="2"/>
</dbReference>
<dbReference type="FunFam" id="3.90.930.12:FF:000001">
    <property type="entry name" value="50S ribosomal protein L6"/>
    <property type="match status" value="1"/>
</dbReference>
<dbReference type="InterPro" id="IPR000702">
    <property type="entry name" value="Ribosomal_uL6-like"/>
</dbReference>
<dbReference type="GO" id="GO:0002181">
    <property type="term" value="P:cytoplasmic translation"/>
    <property type="evidence" value="ECO:0007669"/>
    <property type="project" value="TreeGrafter"/>
</dbReference>
<evidence type="ECO:0000313" key="11">
    <source>
        <dbReference type="Proteomes" id="UP000248646"/>
    </source>
</evidence>
<sequence length="179" mass="19625">MSRVGKKPIEVPADVTVTINNDNTVVVKGPKGELTRTFNKDITIEQEGTIITLVRPSDSKDHRTIHGTTRALLANMITGVSKGFERGLELVGVGYRAQLQGEKLVLSVGFSHPVEFTPEDGIQVEVPTNTKIIIRGIDKERVGALASNVRQVRPPEPYKGKGIRYEGEVVRRKEGKTGK</sequence>
<dbReference type="PRINTS" id="PR00059">
    <property type="entry name" value="RIBOSOMALL6"/>
</dbReference>
<dbReference type="GO" id="GO:0003735">
    <property type="term" value="F:structural constituent of ribosome"/>
    <property type="evidence" value="ECO:0007669"/>
    <property type="project" value="UniProtKB-UniRule"/>
</dbReference>
<evidence type="ECO:0000256" key="4">
    <source>
        <dbReference type="ARBA" id="ARBA00022980"/>
    </source>
</evidence>
<dbReference type="Gene3D" id="3.90.930.12">
    <property type="entry name" value="Ribosomal protein L6, alpha-beta domain"/>
    <property type="match status" value="2"/>
</dbReference>
<comment type="caution">
    <text evidence="10">The sequence shown here is derived from an EMBL/GenBank/DDBJ whole genome shotgun (WGS) entry which is preliminary data.</text>
</comment>
<comment type="function">
    <text evidence="6 8">This protein binds to the 23S rRNA, and is important in its secondary structure. It is located near the subunit interface in the base of the L7/L12 stalk, and near the tRNA binding site of the peptidyltransferase center.</text>
</comment>
<dbReference type="AlphaFoldDB" id="A0A2W7MEM4"/>
<dbReference type="GO" id="GO:0022625">
    <property type="term" value="C:cytosolic large ribosomal subunit"/>
    <property type="evidence" value="ECO:0007669"/>
    <property type="project" value="UniProtKB-UniRule"/>
</dbReference>
<feature type="domain" description="Large ribosomal subunit protein uL6 alpha-beta" evidence="9">
    <location>
        <begin position="11"/>
        <end position="83"/>
    </location>
</feature>
<dbReference type="EMBL" id="QKZI01000006">
    <property type="protein sequence ID" value="PZX03602.1"/>
    <property type="molecule type" value="Genomic_DNA"/>
</dbReference>
<dbReference type="FunFam" id="3.90.930.12:FF:000002">
    <property type="entry name" value="50S ribosomal protein L6"/>
    <property type="match status" value="1"/>
</dbReference>
<evidence type="ECO:0000256" key="3">
    <source>
        <dbReference type="ARBA" id="ARBA00022884"/>
    </source>
</evidence>
<comment type="subunit">
    <text evidence="6">Part of the 50S ribosomal subunit.</text>
</comment>
<dbReference type="OrthoDB" id="9805007at2"/>
<dbReference type="InterPro" id="IPR019906">
    <property type="entry name" value="Ribosomal_uL6_bac-type"/>
</dbReference>
<dbReference type="Proteomes" id="UP000248646">
    <property type="component" value="Unassembled WGS sequence"/>
</dbReference>
<proteinExistence type="inferred from homology"/>
<evidence type="ECO:0000256" key="1">
    <source>
        <dbReference type="ARBA" id="ARBA00009356"/>
    </source>
</evidence>
<evidence type="ECO:0000256" key="5">
    <source>
        <dbReference type="ARBA" id="ARBA00023274"/>
    </source>
</evidence>
<evidence type="ECO:0000256" key="6">
    <source>
        <dbReference type="HAMAP-Rule" id="MF_01365"/>
    </source>
</evidence>
<organism evidence="10 11">
    <name type="scientific">Psychrobacillus insolitus</name>
    <dbReference type="NCBI Taxonomy" id="1461"/>
    <lineage>
        <taxon>Bacteria</taxon>
        <taxon>Bacillati</taxon>
        <taxon>Bacillota</taxon>
        <taxon>Bacilli</taxon>
        <taxon>Bacillales</taxon>
        <taxon>Bacillaceae</taxon>
        <taxon>Psychrobacillus</taxon>
    </lineage>
</organism>
<name>A0A2W7MEM4_9BACI</name>
<keyword evidence="5 6" id="KW-0687">Ribonucleoprotein</keyword>
<dbReference type="PANTHER" id="PTHR11655:SF14">
    <property type="entry name" value="LARGE RIBOSOMAL SUBUNIT PROTEIN UL6M"/>
    <property type="match status" value="1"/>
</dbReference>
<keyword evidence="11" id="KW-1185">Reference proteome</keyword>
<dbReference type="PANTHER" id="PTHR11655">
    <property type="entry name" value="60S/50S RIBOSOMAL PROTEIN L6/L9"/>
    <property type="match status" value="1"/>
</dbReference>
<dbReference type="PIRSF" id="PIRSF002162">
    <property type="entry name" value="Ribosomal_L6"/>
    <property type="match status" value="1"/>
</dbReference>